<dbReference type="PANTHER" id="PTHR23355:SF37">
    <property type="entry name" value="EXORIBONUCLEASE 2"/>
    <property type="match status" value="1"/>
</dbReference>
<name>A0A1I1DV25_9GAMM</name>
<dbReference type="Gene3D" id="2.40.50.140">
    <property type="entry name" value="Nucleic acid-binding proteins"/>
    <property type="match status" value="2"/>
</dbReference>
<evidence type="ECO:0000259" key="11">
    <source>
        <dbReference type="SMART" id="SM00955"/>
    </source>
</evidence>
<dbReference type="Pfam" id="PF08206">
    <property type="entry name" value="OB_RNB"/>
    <property type="match status" value="1"/>
</dbReference>
<dbReference type="GO" id="GO:0008859">
    <property type="term" value="F:exoribonuclease II activity"/>
    <property type="evidence" value="ECO:0007669"/>
    <property type="project" value="UniProtKB-UniRule"/>
</dbReference>
<comment type="similarity">
    <text evidence="3">Belongs to the RNR ribonuclease family. RNase II subfamily.</text>
</comment>
<dbReference type="InterPro" id="IPR050180">
    <property type="entry name" value="RNR_Ribonuclease"/>
</dbReference>
<dbReference type="Pfam" id="PF17876">
    <property type="entry name" value="CSD2"/>
    <property type="match status" value="1"/>
</dbReference>
<proteinExistence type="inferred from homology"/>
<dbReference type="InterPro" id="IPR012340">
    <property type="entry name" value="NA-bd_OB-fold"/>
</dbReference>
<sequence length="660" mass="74500">MQNALLKNNDLLAQLKGQLRESTPRVEGRIKATDKGFGFLETDKGERYFIPPPYMKQVLNGDQVKAILHEEADRKGEKREVAEPEELLEAGLGRFIGRVQKIKGRLAVVPDQPNFNLALKGKCVSGLNEQDLEDGDWVVAHLERHPLKPKDNSFFIEVTELVAKKDDHYAPWWVILARHALPHEQPVIEEDWTLTDLEGLVREDLTNIPFFTIDSASTKDMDDALSITPRTEGGWQLQVAIADPSAYVPEGSAADIEAKARAFTLYLPARTVTMLPKQLSDDLCSLKAGEKRPALVATLNLDAEGKLLETTEFKAGWIQSQAKLDYQEVSNWLEGQGDWQPENNVIGEQLKHLKAFAEQRLQWRHDNALVFKDQPDYRFILDGEGRVTDIEVEERRLAHKMVEEAMLLANVAAADFLAREIGQGIYNVHQGFDPEKVANALKLIEEQGLAYHEEAFTAENLDTLAGFRHLRLALDDLPSGWLDSRLRKHQGFSLLSTQPGPHFGLGFESYATWTSPIRKYGDLINHRLIKSVLAQSQPPHLEPELTEELTAARKINRMAERDVKDWLYARFLEPKVGERFQAQIISINRGGLRAKLLANGAVVFVPASSIHSNKDELTCDAEHGWILLKDEVIYRLTDEIQVELSEVRVDERNLIARPAA</sequence>
<keyword evidence="7" id="KW-0269">Exonuclease</keyword>
<evidence type="ECO:0000256" key="9">
    <source>
        <dbReference type="NCBIfam" id="TIGR02062"/>
    </source>
</evidence>
<evidence type="ECO:0000256" key="2">
    <source>
        <dbReference type="ARBA" id="ARBA00004496"/>
    </source>
</evidence>
<dbReference type="GO" id="GO:0003723">
    <property type="term" value="F:RNA binding"/>
    <property type="evidence" value="ECO:0007669"/>
    <property type="project" value="UniProtKB-KW"/>
</dbReference>
<gene>
    <name evidence="12" type="ORF">SAMN05660443_0129</name>
</gene>
<feature type="domain" description="Cold-shock" evidence="10">
    <location>
        <begin position="27"/>
        <end position="88"/>
    </location>
</feature>
<dbReference type="STRING" id="1122252.SAMN05660443_0129"/>
<dbReference type="InterPro" id="IPR040476">
    <property type="entry name" value="CSD2"/>
</dbReference>
<keyword evidence="13" id="KW-1185">Reference proteome</keyword>
<dbReference type="InterPro" id="IPR022966">
    <property type="entry name" value="RNase_II/R_CS"/>
</dbReference>
<dbReference type="RefSeq" id="WP_091957699.1">
    <property type="nucleotide sequence ID" value="NZ_FOLH01000001.1"/>
</dbReference>
<keyword evidence="4" id="KW-0963">Cytoplasm</keyword>
<evidence type="ECO:0000313" key="12">
    <source>
        <dbReference type="EMBL" id="SFB78815.1"/>
    </source>
</evidence>
<evidence type="ECO:0000256" key="3">
    <source>
        <dbReference type="ARBA" id="ARBA00009925"/>
    </source>
</evidence>
<dbReference type="PANTHER" id="PTHR23355">
    <property type="entry name" value="RIBONUCLEASE"/>
    <property type="match status" value="1"/>
</dbReference>
<keyword evidence="6" id="KW-0378">Hydrolase</keyword>
<dbReference type="PROSITE" id="PS01175">
    <property type="entry name" value="RIBONUCLEASE_II"/>
    <property type="match status" value="1"/>
</dbReference>
<protein>
    <recommendedName>
        <fullName evidence="9">Exoribonuclease II</fullName>
        <ecNumber evidence="9">3.1.13.1</ecNumber>
    </recommendedName>
</protein>
<dbReference type="AlphaFoldDB" id="A0A1I1DV25"/>
<evidence type="ECO:0000256" key="5">
    <source>
        <dbReference type="ARBA" id="ARBA00022722"/>
    </source>
</evidence>
<dbReference type="NCBIfam" id="TIGR02062">
    <property type="entry name" value="RNase_B"/>
    <property type="match status" value="1"/>
</dbReference>
<dbReference type="InterPro" id="IPR001900">
    <property type="entry name" value="RNase_II/R"/>
</dbReference>
<keyword evidence="5" id="KW-0540">Nuclease</keyword>
<comment type="subcellular location">
    <subcellularLocation>
        <location evidence="2">Cytoplasm</location>
    </subcellularLocation>
</comment>
<dbReference type="NCBIfam" id="NF003455">
    <property type="entry name" value="PRK05054.1"/>
    <property type="match status" value="1"/>
</dbReference>
<dbReference type="Pfam" id="PF00773">
    <property type="entry name" value="RNB"/>
    <property type="match status" value="1"/>
</dbReference>
<dbReference type="InterPro" id="IPR011129">
    <property type="entry name" value="CSD"/>
</dbReference>
<dbReference type="InterPro" id="IPR004476">
    <property type="entry name" value="RNase_II/RNase_R"/>
</dbReference>
<dbReference type="Pfam" id="PF00575">
    <property type="entry name" value="S1"/>
    <property type="match status" value="1"/>
</dbReference>
<dbReference type="Proteomes" id="UP000199058">
    <property type="component" value="Unassembled WGS sequence"/>
</dbReference>
<keyword evidence="8" id="KW-0694">RNA-binding</keyword>
<dbReference type="EC" id="3.1.13.1" evidence="9"/>
<dbReference type="OrthoDB" id="9764149at2"/>
<dbReference type="InterPro" id="IPR013223">
    <property type="entry name" value="RNase_B_OB_dom"/>
</dbReference>
<dbReference type="GO" id="GO:0006402">
    <property type="term" value="P:mRNA catabolic process"/>
    <property type="evidence" value="ECO:0007669"/>
    <property type="project" value="TreeGrafter"/>
</dbReference>
<evidence type="ECO:0000313" key="13">
    <source>
        <dbReference type="Proteomes" id="UP000199058"/>
    </source>
</evidence>
<comment type="catalytic activity">
    <reaction evidence="1">
        <text>Exonucleolytic cleavage in the 3'- to 5'-direction to yield nucleoside 5'-phosphates.</text>
        <dbReference type="EC" id="3.1.13.1"/>
    </reaction>
</comment>
<organism evidence="12 13">
    <name type="scientific">Marinospirillum celere</name>
    <dbReference type="NCBI Taxonomy" id="1122252"/>
    <lineage>
        <taxon>Bacteria</taxon>
        <taxon>Pseudomonadati</taxon>
        <taxon>Pseudomonadota</taxon>
        <taxon>Gammaproteobacteria</taxon>
        <taxon>Oceanospirillales</taxon>
        <taxon>Oceanospirillaceae</taxon>
        <taxon>Marinospirillum</taxon>
    </lineage>
</organism>
<accession>A0A1I1DV25</accession>
<evidence type="ECO:0000256" key="8">
    <source>
        <dbReference type="ARBA" id="ARBA00022884"/>
    </source>
</evidence>
<dbReference type="SMART" id="SM00357">
    <property type="entry name" value="CSP"/>
    <property type="match status" value="1"/>
</dbReference>
<evidence type="ECO:0000256" key="7">
    <source>
        <dbReference type="ARBA" id="ARBA00022839"/>
    </source>
</evidence>
<evidence type="ECO:0000259" key="10">
    <source>
        <dbReference type="SMART" id="SM00357"/>
    </source>
</evidence>
<dbReference type="InterPro" id="IPR003029">
    <property type="entry name" value="S1_domain"/>
</dbReference>
<dbReference type="GO" id="GO:0005829">
    <property type="term" value="C:cytosol"/>
    <property type="evidence" value="ECO:0007669"/>
    <property type="project" value="UniProtKB-ARBA"/>
</dbReference>
<evidence type="ECO:0000256" key="1">
    <source>
        <dbReference type="ARBA" id="ARBA00001849"/>
    </source>
</evidence>
<feature type="domain" description="RNB" evidence="11">
    <location>
        <begin position="202"/>
        <end position="535"/>
    </location>
</feature>
<evidence type="ECO:0000256" key="6">
    <source>
        <dbReference type="ARBA" id="ARBA00022801"/>
    </source>
</evidence>
<dbReference type="SMART" id="SM00955">
    <property type="entry name" value="RNB"/>
    <property type="match status" value="1"/>
</dbReference>
<reference evidence="12 13" key="1">
    <citation type="submission" date="2016-10" db="EMBL/GenBank/DDBJ databases">
        <authorList>
            <person name="de Groot N.N."/>
        </authorList>
    </citation>
    <scope>NUCLEOTIDE SEQUENCE [LARGE SCALE GENOMIC DNA]</scope>
    <source>
        <strain evidence="12 13">DSM 18438</strain>
    </source>
</reference>
<dbReference type="EMBL" id="FOLH01000001">
    <property type="protein sequence ID" value="SFB78815.1"/>
    <property type="molecule type" value="Genomic_DNA"/>
</dbReference>
<dbReference type="NCBIfam" id="TIGR00358">
    <property type="entry name" value="3_prime_RNase"/>
    <property type="match status" value="1"/>
</dbReference>
<dbReference type="Gene3D" id="2.40.50.640">
    <property type="match status" value="1"/>
</dbReference>
<evidence type="ECO:0000256" key="4">
    <source>
        <dbReference type="ARBA" id="ARBA00022490"/>
    </source>
</evidence>
<dbReference type="InterPro" id="IPR011804">
    <property type="entry name" value="RNase_II"/>
</dbReference>
<dbReference type="SUPFAM" id="SSF50249">
    <property type="entry name" value="Nucleic acid-binding proteins"/>
    <property type="match status" value="3"/>
</dbReference>